<proteinExistence type="predicted"/>
<dbReference type="PANTHER" id="PTHR46929">
    <property type="entry name" value="EXPRESSED PROTEIN"/>
    <property type="match status" value="1"/>
</dbReference>
<feature type="region of interest" description="Disordered" evidence="1">
    <location>
        <begin position="32"/>
        <end position="69"/>
    </location>
</feature>
<comment type="caution">
    <text evidence="2">The sequence shown here is derived from an EMBL/GenBank/DDBJ whole genome shotgun (WGS) entry which is preliminary data.</text>
</comment>
<dbReference type="AlphaFoldDB" id="A0A7J6WRT3"/>
<name>A0A7J6WRT3_THATH</name>
<sequence>MQENPWAKELLNVPIEQYEELRLVCGDDQATGSLSRSMSDTQVEEGNEGSSAQNKSSEDRRRGKRTRPWDDVMAKVDGLSNQVGKLTEALVDDAFVEKLYSEVLGMDGFDMTFLEKAFDYLVAHQLEGKKFIVRRLEMRREWLQTFASTLD</sequence>
<protein>
    <submittedName>
        <fullName evidence="2">Uncharacterized protein</fullName>
    </submittedName>
</protein>
<reference evidence="2 3" key="1">
    <citation type="submission" date="2020-06" db="EMBL/GenBank/DDBJ databases">
        <title>Transcriptomic and genomic resources for Thalictrum thalictroides and T. hernandezii: Facilitating candidate gene discovery in an emerging model plant lineage.</title>
        <authorList>
            <person name="Arias T."/>
            <person name="Riano-Pachon D.M."/>
            <person name="Di Stilio V.S."/>
        </authorList>
    </citation>
    <scope>NUCLEOTIDE SEQUENCE [LARGE SCALE GENOMIC DNA]</scope>
    <source>
        <strain evidence="3">cv. WT478/WT964</strain>
        <tissue evidence="2">Leaves</tissue>
    </source>
</reference>
<dbReference type="Proteomes" id="UP000554482">
    <property type="component" value="Unassembled WGS sequence"/>
</dbReference>
<evidence type="ECO:0000256" key="1">
    <source>
        <dbReference type="SAM" id="MobiDB-lite"/>
    </source>
</evidence>
<gene>
    <name evidence="2" type="ORF">FRX31_011113</name>
</gene>
<feature type="compositionally biased region" description="Basic and acidic residues" evidence="1">
    <location>
        <begin position="56"/>
        <end position="69"/>
    </location>
</feature>
<dbReference type="EMBL" id="JABWDY010012173">
    <property type="protein sequence ID" value="KAF5199300.1"/>
    <property type="molecule type" value="Genomic_DNA"/>
</dbReference>
<organism evidence="2 3">
    <name type="scientific">Thalictrum thalictroides</name>
    <name type="common">Rue-anemone</name>
    <name type="synonym">Anemone thalictroides</name>
    <dbReference type="NCBI Taxonomy" id="46969"/>
    <lineage>
        <taxon>Eukaryota</taxon>
        <taxon>Viridiplantae</taxon>
        <taxon>Streptophyta</taxon>
        <taxon>Embryophyta</taxon>
        <taxon>Tracheophyta</taxon>
        <taxon>Spermatophyta</taxon>
        <taxon>Magnoliopsida</taxon>
        <taxon>Ranunculales</taxon>
        <taxon>Ranunculaceae</taxon>
        <taxon>Thalictroideae</taxon>
        <taxon>Thalictrum</taxon>
    </lineage>
</organism>
<dbReference type="OrthoDB" id="611564at2759"/>
<evidence type="ECO:0000313" key="3">
    <source>
        <dbReference type="Proteomes" id="UP000554482"/>
    </source>
</evidence>
<keyword evidence="3" id="KW-1185">Reference proteome</keyword>
<dbReference type="PANTHER" id="PTHR46929:SF29">
    <property type="entry name" value="MYB_SANT-LIKE DOMAIN-CONTAINING PROTEIN"/>
    <property type="match status" value="1"/>
</dbReference>
<evidence type="ECO:0000313" key="2">
    <source>
        <dbReference type="EMBL" id="KAF5199300.1"/>
    </source>
</evidence>
<feature type="compositionally biased region" description="Polar residues" evidence="1">
    <location>
        <begin position="32"/>
        <end position="41"/>
    </location>
</feature>
<accession>A0A7J6WRT3</accession>